<dbReference type="EMBL" id="BJYF01000011">
    <property type="protein sequence ID" value="GEN60116.1"/>
    <property type="molecule type" value="Genomic_DNA"/>
</dbReference>
<dbReference type="STRING" id="1120919.GCA_000429165_00968"/>
<protein>
    <recommendedName>
        <fullName evidence="3">UrcA family protein</fullName>
    </recommendedName>
</protein>
<accession>A0A511XAZ1</accession>
<reference evidence="1 2" key="1">
    <citation type="submission" date="2019-07" db="EMBL/GenBank/DDBJ databases">
        <title>Whole genome shotgun sequence of Acetobacter nitrogenifigens NBRC 105050.</title>
        <authorList>
            <person name="Hosoyama A."/>
            <person name="Uohara A."/>
            <person name="Ohji S."/>
            <person name="Ichikawa N."/>
        </authorList>
    </citation>
    <scope>NUCLEOTIDE SEQUENCE [LARGE SCALE GENOMIC DNA]</scope>
    <source>
        <strain evidence="1 2">NBRC 105050</strain>
    </source>
</reference>
<comment type="caution">
    <text evidence="1">The sequence shown here is derived from an EMBL/GenBank/DDBJ whole genome shotgun (WGS) entry which is preliminary data.</text>
</comment>
<gene>
    <name evidence="1" type="ORF">ANI02nite_20000</name>
</gene>
<evidence type="ECO:0000313" key="1">
    <source>
        <dbReference type="EMBL" id="GEN60116.1"/>
    </source>
</evidence>
<proteinExistence type="predicted"/>
<dbReference type="RefSeq" id="WP_026397106.1">
    <property type="nucleotide sequence ID" value="NZ_AUBI01000003.1"/>
</dbReference>
<dbReference type="AlphaFoldDB" id="A0A511XAZ1"/>
<evidence type="ECO:0000313" key="2">
    <source>
        <dbReference type="Proteomes" id="UP000321635"/>
    </source>
</evidence>
<name>A0A511XAZ1_9PROT</name>
<keyword evidence="2" id="KW-1185">Reference proteome</keyword>
<dbReference type="OrthoDB" id="9932356at2"/>
<dbReference type="NCBIfam" id="TIGR04433">
    <property type="entry name" value="UrcA_uranyl"/>
    <property type="match status" value="1"/>
</dbReference>
<dbReference type="Proteomes" id="UP000321635">
    <property type="component" value="Unassembled WGS sequence"/>
</dbReference>
<evidence type="ECO:0008006" key="3">
    <source>
        <dbReference type="Google" id="ProtNLM"/>
    </source>
</evidence>
<dbReference type="InterPro" id="IPR030972">
    <property type="entry name" value="UrcA_uranyl"/>
</dbReference>
<organism evidence="1 2">
    <name type="scientific">Acetobacter nitrogenifigens DSM 23921 = NBRC 105050</name>
    <dbReference type="NCBI Taxonomy" id="1120919"/>
    <lineage>
        <taxon>Bacteria</taxon>
        <taxon>Pseudomonadati</taxon>
        <taxon>Pseudomonadota</taxon>
        <taxon>Alphaproteobacteria</taxon>
        <taxon>Acetobacterales</taxon>
        <taxon>Acetobacteraceae</taxon>
        <taxon>Acetobacter</taxon>
    </lineage>
</organism>
<sequence length="147" mass="15722">MLSAFMGRAALPPTGQLDRRNIRIPHDVMNAAWTLTAIIGGLTLLLAIRAPAAAHDDDTVTERVAVSWRPEDLTDAARAKALLHRLDAASITACGGASNVSAPLKSVAENSACHRESFRRAIQSFHNPLLTRLADATDATTTTNQDQ</sequence>